<comment type="subcellular location">
    <subcellularLocation>
        <location evidence="1">Cell membrane</location>
        <topology evidence="1">Multi-pass membrane protein</topology>
    </subcellularLocation>
</comment>
<feature type="transmembrane region" description="Helical" evidence="7">
    <location>
        <begin position="56"/>
        <end position="82"/>
    </location>
</feature>
<feature type="transmembrane region" description="Helical" evidence="7">
    <location>
        <begin position="88"/>
        <end position="110"/>
    </location>
</feature>
<proteinExistence type="predicted"/>
<organism evidence="8 9">
    <name type="scientific">Tepidimonas thermarum</name>
    <dbReference type="NCBI Taxonomy" id="335431"/>
    <lineage>
        <taxon>Bacteria</taxon>
        <taxon>Pseudomonadati</taxon>
        <taxon>Pseudomonadota</taxon>
        <taxon>Betaproteobacteria</taxon>
        <taxon>Burkholderiales</taxon>
        <taxon>Tepidimonas</taxon>
    </lineage>
</organism>
<evidence type="ECO:0000256" key="6">
    <source>
        <dbReference type="SAM" id="MobiDB-lite"/>
    </source>
</evidence>
<evidence type="ECO:0000256" key="3">
    <source>
        <dbReference type="ARBA" id="ARBA00022692"/>
    </source>
</evidence>
<evidence type="ECO:0000256" key="7">
    <source>
        <dbReference type="SAM" id="Phobius"/>
    </source>
</evidence>
<keyword evidence="2" id="KW-1003">Cell membrane</keyword>
<feature type="transmembrane region" description="Helical" evidence="7">
    <location>
        <begin position="159"/>
        <end position="178"/>
    </location>
</feature>
<feature type="region of interest" description="Disordered" evidence="6">
    <location>
        <begin position="1"/>
        <end position="26"/>
    </location>
</feature>
<dbReference type="InterPro" id="IPR005598">
    <property type="entry name" value="ATP_synth_I"/>
</dbReference>
<accession>A0A554WZR4</accession>
<keyword evidence="4 7" id="KW-1133">Transmembrane helix</keyword>
<sequence>MSADHSVSPHPPQRGHAAPTSEWEDEWADGGDALPFKALSREEAQRWRERHPAPSVWRVLAWQAGLTVAVTALSAVLVVLWWPGRWGVVASVAYGGVSVLVPAAVMAWGMTSSALARWLRAAAAGVPRASLVGWLWWEGVKVALVLAMLATAPRWIPDLSWLGLVVGLVVVLKSYWLAWIARPAARGPIGLFKNGNGMTNGS</sequence>
<comment type="caution">
    <text evidence="8">The sequence shown here is derived from an EMBL/GenBank/DDBJ whole genome shotgun (WGS) entry which is preliminary data.</text>
</comment>
<gene>
    <name evidence="8" type="ORF">Tther_01723</name>
</gene>
<dbReference type="RefSeq" id="WP_143902936.1">
    <property type="nucleotide sequence ID" value="NZ_VJOL01000032.1"/>
</dbReference>
<dbReference type="AlphaFoldDB" id="A0A554WZR4"/>
<dbReference type="Proteomes" id="UP000318542">
    <property type="component" value="Unassembled WGS sequence"/>
</dbReference>
<evidence type="ECO:0000313" key="8">
    <source>
        <dbReference type="EMBL" id="TSE29015.1"/>
    </source>
</evidence>
<keyword evidence="9" id="KW-1185">Reference proteome</keyword>
<reference evidence="8 9" key="1">
    <citation type="submission" date="2019-07" db="EMBL/GenBank/DDBJ databases">
        <title>Tepidimonas thermarum AA-1 draft genome.</title>
        <authorList>
            <person name="Da Costa M.S."/>
            <person name="Froufe H.J.C."/>
            <person name="Egas C."/>
            <person name="Albuquerque L."/>
        </authorList>
    </citation>
    <scope>NUCLEOTIDE SEQUENCE [LARGE SCALE GENOMIC DNA]</scope>
    <source>
        <strain evidence="8 9">AA-1</strain>
    </source>
</reference>
<keyword evidence="5 7" id="KW-0472">Membrane</keyword>
<dbReference type="Pfam" id="PF03899">
    <property type="entry name" value="ATP-synt_I"/>
    <property type="match status" value="1"/>
</dbReference>
<feature type="transmembrane region" description="Helical" evidence="7">
    <location>
        <begin position="131"/>
        <end position="153"/>
    </location>
</feature>
<evidence type="ECO:0000313" key="9">
    <source>
        <dbReference type="Proteomes" id="UP000318542"/>
    </source>
</evidence>
<dbReference type="GO" id="GO:0005886">
    <property type="term" value="C:plasma membrane"/>
    <property type="evidence" value="ECO:0007669"/>
    <property type="project" value="UniProtKB-SubCell"/>
</dbReference>
<evidence type="ECO:0000256" key="2">
    <source>
        <dbReference type="ARBA" id="ARBA00022475"/>
    </source>
</evidence>
<evidence type="ECO:0000256" key="4">
    <source>
        <dbReference type="ARBA" id="ARBA00022989"/>
    </source>
</evidence>
<name>A0A554WZR4_9BURK</name>
<dbReference type="EMBL" id="VJOL01000032">
    <property type="protein sequence ID" value="TSE29015.1"/>
    <property type="molecule type" value="Genomic_DNA"/>
</dbReference>
<evidence type="ECO:0000256" key="5">
    <source>
        <dbReference type="ARBA" id="ARBA00023136"/>
    </source>
</evidence>
<protein>
    <submittedName>
        <fullName evidence="8">ATP synthase I chain</fullName>
    </submittedName>
</protein>
<dbReference type="OrthoDB" id="9154947at2"/>
<evidence type="ECO:0000256" key="1">
    <source>
        <dbReference type="ARBA" id="ARBA00004651"/>
    </source>
</evidence>
<keyword evidence="3 7" id="KW-0812">Transmembrane</keyword>